<keyword evidence="7" id="KW-0573">Peptidoglycan synthesis</keyword>
<sequence>MRKMTLGQICAIVGGSLRGNASIVVSGISTDTRSIVPGDLFCAIVGERVDPHELVHDAMRAGAVACLVSSAVDVPSVITAPALELDPVIIALGRIARIQREGRPNTNMIGITGSSGKTTTKDIIGQVLGSHGPTFAPSGSPNNELGLPLTILRAPETADYVVLEMGMRGLGHIAYLCGIAKPNVGVVTNVGKAHIGEVGSIEAIARAKAELIDAIPATGFAILNNDDDFVRAMRFDTQAHVVTYGLREGSDVRGENIDVNVDGTTTFDLVHGNNRHVIHLPMLGKHNVSNALAAAATGLCMGMSLMGIAEALEHVVVTSKWRMETYEAKNDIMLINDAYNANPESMSAALHTLAGFPRTRGSWAVLGKMHELGSESEAEHRKIGELVTELKIDHLVGIGDSVAPMIQAAQRAGHPHALLFSRFEVAAEYISTKAQREEIILFKASRSEGLEELAQMVAARLNEGASK</sequence>
<dbReference type="InterPro" id="IPR005863">
    <property type="entry name" value="UDP-N-AcMur_synth"/>
</dbReference>
<dbReference type="GO" id="GO:0071555">
    <property type="term" value="P:cell wall organization"/>
    <property type="evidence" value="ECO:0007669"/>
    <property type="project" value="UniProtKB-KW"/>
</dbReference>
<dbReference type="InterPro" id="IPR013221">
    <property type="entry name" value="Mur_ligase_cen"/>
</dbReference>
<reference evidence="14" key="1">
    <citation type="submission" date="2020-05" db="EMBL/GenBank/DDBJ databases">
        <authorList>
            <person name="Chiriac C."/>
            <person name="Salcher M."/>
            <person name="Ghai R."/>
            <person name="Kavagutti S V."/>
        </authorList>
    </citation>
    <scope>NUCLEOTIDE SEQUENCE</scope>
</reference>
<dbReference type="SUPFAM" id="SSF63418">
    <property type="entry name" value="MurE/MurF N-terminal domain"/>
    <property type="match status" value="1"/>
</dbReference>
<dbReference type="SUPFAM" id="SSF53244">
    <property type="entry name" value="MurD-like peptide ligases, peptide-binding domain"/>
    <property type="match status" value="1"/>
</dbReference>
<evidence type="ECO:0000256" key="5">
    <source>
        <dbReference type="ARBA" id="ARBA00022840"/>
    </source>
</evidence>
<dbReference type="InterPro" id="IPR004101">
    <property type="entry name" value="Mur_ligase_C"/>
</dbReference>
<feature type="domain" description="Mur ligase C-terminal" evidence="12">
    <location>
        <begin position="322"/>
        <end position="446"/>
    </location>
</feature>
<dbReference type="GO" id="GO:0005524">
    <property type="term" value="F:ATP binding"/>
    <property type="evidence" value="ECO:0007669"/>
    <property type="project" value="UniProtKB-KW"/>
</dbReference>
<feature type="domain" description="Mur ligase N-terminal catalytic" evidence="11">
    <location>
        <begin position="25"/>
        <end position="80"/>
    </location>
</feature>
<evidence type="ECO:0000256" key="4">
    <source>
        <dbReference type="ARBA" id="ARBA00022741"/>
    </source>
</evidence>
<dbReference type="GO" id="GO:0009252">
    <property type="term" value="P:peptidoglycan biosynthetic process"/>
    <property type="evidence" value="ECO:0007669"/>
    <property type="project" value="UniProtKB-KW"/>
</dbReference>
<dbReference type="Gene3D" id="3.40.1390.10">
    <property type="entry name" value="MurE/MurF, N-terminal domain"/>
    <property type="match status" value="1"/>
</dbReference>
<dbReference type="Pfam" id="PF01225">
    <property type="entry name" value="Mur_ligase"/>
    <property type="match status" value="1"/>
</dbReference>
<keyword evidence="3" id="KW-0132">Cell division</keyword>
<dbReference type="HAMAP" id="MF_02019">
    <property type="entry name" value="MurF"/>
    <property type="match status" value="1"/>
</dbReference>
<dbReference type="GO" id="GO:0051301">
    <property type="term" value="P:cell division"/>
    <property type="evidence" value="ECO:0007669"/>
    <property type="project" value="UniProtKB-KW"/>
</dbReference>
<dbReference type="PANTHER" id="PTHR43024:SF1">
    <property type="entry name" value="UDP-N-ACETYLMURAMOYL-TRIPEPTIDE--D-ALANYL-D-ALANINE LIGASE"/>
    <property type="match status" value="1"/>
</dbReference>
<keyword evidence="1" id="KW-0963">Cytoplasm</keyword>
<dbReference type="InterPro" id="IPR035911">
    <property type="entry name" value="MurE/MurF_N"/>
</dbReference>
<keyword evidence="2" id="KW-0436">Ligase</keyword>
<evidence type="ECO:0000259" key="13">
    <source>
        <dbReference type="Pfam" id="PF08245"/>
    </source>
</evidence>
<accession>A0A6J5ZQM5</accession>
<evidence type="ECO:0000259" key="12">
    <source>
        <dbReference type="Pfam" id="PF02875"/>
    </source>
</evidence>
<keyword evidence="4" id="KW-0547">Nucleotide-binding</keyword>
<organism evidence="14">
    <name type="scientific">freshwater metagenome</name>
    <dbReference type="NCBI Taxonomy" id="449393"/>
    <lineage>
        <taxon>unclassified sequences</taxon>
        <taxon>metagenomes</taxon>
        <taxon>ecological metagenomes</taxon>
    </lineage>
</organism>
<dbReference type="InterPro" id="IPR051046">
    <property type="entry name" value="MurCDEF_CellWall_CoF430Synth"/>
</dbReference>
<dbReference type="NCBIfam" id="TIGR01143">
    <property type="entry name" value="murF"/>
    <property type="match status" value="1"/>
</dbReference>
<proteinExistence type="inferred from homology"/>
<dbReference type="PANTHER" id="PTHR43024">
    <property type="entry name" value="UDP-N-ACETYLMURAMOYL-TRIPEPTIDE--D-ALANYL-D-ALANINE LIGASE"/>
    <property type="match status" value="1"/>
</dbReference>
<dbReference type="EMBL" id="CAESAJ010000170">
    <property type="protein sequence ID" value="CAB4343622.1"/>
    <property type="molecule type" value="Genomic_DNA"/>
</dbReference>
<dbReference type="InterPro" id="IPR000713">
    <property type="entry name" value="Mur_ligase_N"/>
</dbReference>
<evidence type="ECO:0000256" key="10">
    <source>
        <dbReference type="ARBA" id="ARBA00031461"/>
    </source>
</evidence>
<dbReference type="Pfam" id="PF02875">
    <property type="entry name" value="Mur_ligase_C"/>
    <property type="match status" value="1"/>
</dbReference>
<evidence type="ECO:0000256" key="1">
    <source>
        <dbReference type="ARBA" id="ARBA00022490"/>
    </source>
</evidence>
<dbReference type="SUPFAM" id="SSF53623">
    <property type="entry name" value="MurD-like peptide ligases, catalytic domain"/>
    <property type="match status" value="1"/>
</dbReference>
<dbReference type="InterPro" id="IPR036565">
    <property type="entry name" value="Mur-like_cat_sf"/>
</dbReference>
<gene>
    <name evidence="14" type="ORF">UFOPK3770_01198</name>
</gene>
<evidence type="ECO:0000313" key="14">
    <source>
        <dbReference type="EMBL" id="CAB4343622.1"/>
    </source>
</evidence>
<evidence type="ECO:0000256" key="7">
    <source>
        <dbReference type="ARBA" id="ARBA00022984"/>
    </source>
</evidence>
<keyword evidence="8" id="KW-0131">Cell cycle</keyword>
<protein>
    <recommendedName>
        <fullName evidence="10">UDP-MurNAc-pentapeptide synthetase</fullName>
    </recommendedName>
</protein>
<keyword evidence="6" id="KW-0133">Cell shape</keyword>
<dbReference type="Gene3D" id="3.40.1190.10">
    <property type="entry name" value="Mur-like, catalytic domain"/>
    <property type="match status" value="1"/>
</dbReference>
<dbReference type="GO" id="GO:0047480">
    <property type="term" value="F:UDP-N-acetylmuramoyl-tripeptide-D-alanyl-D-alanine ligase activity"/>
    <property type="evidence" value="ECO:0007669"/>
    <property type="project" value="InterPro"/>
</dbReference>
<evidence type="ECO:0000256" key="8">
    <source>
        <dbReference type="ARBA" id="ARBA00023306"/>
    </source>
</evidence>
<feature type="domain" description="Mur ligase central" evidence="13">
    <location>
        <begin position="111"/>
        <end position="297"/>
    </location>
</feature>
<evidence type="ECO:0000256" key="3">
    <source>
        <dbReference type="ARBA" id="ARBA00022618"/>
    </source>
</evidence>
<dbReference type="Gene3D" id="3.90.190.20">
    <property type="entry name" value="Mur ligase, C-terminal domain"/>
    <property type="match status" value="1"/>
</dbReference>
<keyword evidence="5" id="KW-0067">ATP-binding</keyword>
<keyword evidence="9" id="KW-0961">Cell wall biogenesis/degradation</keyword>
<dbReference type="GO" id="GO:0008360">
    <property type="term" value="P:regulation of cell shape"/>
    <property type="evidence" value="ECO:0007669"/>
    <property type="project" value="UniProtKB-KW"/>
</dbReference>
<evidence type="ECO:0000259" key="11">
    <source>
        <dbReference type="Pfam" id="PF01225"/>
    </source>
</evidence>
<dbReference type="InterPro" id="IPR036615">
    <property type="entry name" value="Mur_ligase_C_dom_sf"/>
</dbReference>
<name>A0A6J5ZQM5_9ZZZZ</name>
<evidence type="ECO:0000256" key="6">
    <source>
        <dbReference type="ARBA" id="ARBA00022960"/>
    </source>
</evidence>
<dbReference type="Pfam" id="PF08245">
    <property type="entry name" value="Mur_ligase_M"/>
    <property type="match status" value="1"/>
</dbReference>
<evidence type="ECO:0000256" key="2">
    <source>
        <dbReference type="ARBA" id="ARBA00022598"/>
    </source>
</evidence>
<evidence type="ECO:0000256" key="9">
    <source>
        <dbReference type="ARBA" id="ARBA00023316"/>
    </source>
</evidence>
<dbReference type="AlphaFoldDB" id="A0A6J5ZQM5"/>